<proteinExistence type="predicted"/>
<dbReference type="EMBL" id="JXQW01000117">
    <property type="protein sequence ID" value="KIP88745.1"/>
    <property type="molecule type" value="Genomic_DNA"/>
</dbReference>
<name>A0A0D0JUR7_9PSED</name>
<dbReference type="RefSeq" id="WP_042556508.1">
    <property type="nucleotide sequence ID" value="NZ_JXQW01000117.1"/>
</dbReference>
<accession>A0A0D0JUR7</accession>
<dbReference type="Proteomes" id="UP000032068">
    <property type="component" value="Unassembled WGS sequence"/>
</dbReference>
<comment type="caution">
    <text evidence="1">The sequence shown here is derived from an EMBL/GenBank/DDBJ whole genome shotgun (WGS) entry which is preliminary data.</text>
</comment>
<evidence type="ECO:0000313" key="2">
    <source>
        <dbReference type="Proteomes" id="UP000032068"/>
    </source>
</evidence>
<gene>
    <name evidence="1" type="ORF">RU08_24550</name>
</gene>
<dbReference type="OrthoDB" id="7025783at2"/>
<sequence>MTEPRSRIVRFPRRHSPIPKNYVPPRDAQGDAELRAGMLTDLFDELISKKGEYPEGLQVLAASLFGKDLLDEMVVLYRQALSEARGDDDPE</sequence>
<organism evidence="1 2">
    <name type="scientific">Pseudomonas fulva</name>
    <dbReference type="NCBI Taxonomy" id="47880"/>
    <lineage>
        <taxon>Bacteria</taxon>
        <taxon>Pseudomonadati</taxon>
        <taxon>Pseudomonadota</taxon>
        <taxon>Gammaproteobacteria</taxon>
        <taxon>Pseudomonadales</taxon>
        <taxon>Pseudomonadaceae</taxon>
        <taxon>Pseudomonas</taxon>
    </lineage>
</organism>
<dbReference type="AlphaFoldDB" id="A0A0D0JUR7"/>
<evidence type="ECO:0000313" key="1">
    <source>
        <dbReference type="EMBL" id="KIP88745.1"/>
    </source>
</evidence>
<reference evidence="1 2" key="1">
    <citation type="submission" date="2014-12" db="EMBL/GenBank/DDBJ databases">
        <title>16Stimator: statistical estimation of ribosomal gene copy numbers from draft genome assemblies.</title>
        <authorList>
            <person name="Perisin M.A."/>
            <person name="Vetter M."/>
            <person name="Gilbert J.A."/>
            <person name="Bergelson J."/>
        </authorList>
    </citation>
    <scope>NUCLEOTIDE SEQUENCE [LARGE SCALE GENOMIC DNA]</scope>
    <source>
        <strain evidence="1 2">MEJ086</strain>
    </source>
</reference>
<protein>
    <submittedName>
        <fullName evidence="1">Uncharacterized protein</fullName>
    </submittedName>
</protein>